<sequence length="381" mass="43233">MLEKIKRIDWSIIFILLLFMVVSTMLVYSANLDNFKVSYMKNIYNFIFGLFCFFVVTFINFRIFVKLALYIYGFGILLLIYVLVKGVERFGSKGWIELAFGLDFQPAELMKIILIIAITSFIARREGAKLELVRDVIPVCILGLVPFCLVFSQNDLGNASIYLIILLGMFWIGNIKFKYVLIGTIGIAITMTSFYYYYMNNHDKIETYLKAHDKEHWMSRIDPFLDPANASDKDKYQVDNSKRAIGSGSLTGDGYLKGDSIHKNFVPVAYTDAIFVVVGEEFGFVGASALLLLYFLLIYRMILISIQTLDLSGSYIIVGIVSMFVFQIFENIGMLISLMPVTGITLPFVSYGGTSLMINMISMGIVMSVKVHQEKVSMFQE</sequence>
<keyword evidence="6 7" id="KW-0472">Membrane</keyword>
<keyword evidence="3 7" id="KW-0812">Transmembrane</keyword>
<evidence type="ECO:0000256" key="4">
    <source>
        <dbReference type="ARBA" id="ARBA00022960"/>
    </source>
</evidence>
<dbReference type="Proteomes" id="UP000426246">
    <property type="component" value="Chromosome"/>
</dbReference>
<feature type="transmembrane region" description="Helical" evidence="7">
    <location>
        <begin position="282"/>
        <end position="303"/>
    </location>
</feature>
<organism evidence="8 9">
    <name type="scientific">Paenibacillus psychroresistens</name>
    <dbReference type="NCBI Taxonomy" id="1778678"/>
    <lineage>
        <taxon>Bacteria</taxon>
        <taxon>Bacillati</taxon>
        <taxon>Bacillota</taxon>
        <taxon>Bacilli</taxon>
        <taxon>Bacillales</taxon>
        <taxon>Paenibacillaceae</taxon>
        <taxon>Paenibacillus</taxon>
    </lineage>
</organism>
<evidence type="ECO:0000256" key="6">
    <source>
        <dbReference type="ARBA" id="ARBA00023136"/>
    </source>
</evidence>
<dbReference type="KEGG" id="ppsc:EHS13_11125"/>
<name>A0A6B8RJ31_9BACL</name>
<keyword evidence="4" id="KW-0133">Cell shape</keyword>
<feature type="transmembrane region" description="Helical" evidence="7">
    <location>
        <begin position="348"/>
        <end position="369"/>
    </location>
</feature>
<dbReference type="PROSITE" id="PS01082">
    <property type="entry name" value="RIBOSOMAL_L7AE"/>
    <property type="match status" value="1"/>
</dbReference>
<dbReference type="GO" id="GO:0032153">
    <property type="term" value="C:cell division site"/>
    <property type="evidence" value="ECO:0007669"/>
    <property type="project" value="TreeGrafter"/>
</dbReference>
<evidence type="ECO:0000256" key="7">
    <source>
        <dbReference type="SAM" id="Phobius"/>
    </source>
</evidence>
<evidence type="ECO:0000256" key="3">
    <source>
        <dbReference type="ARBA" id="ARBA00022692"/>
    </source>
</evidence>
<feature type="transmembrane region" description="Helical" evidence="7">
    <location>
        <begin position="43"/>
        <end position="60"/>
    </location>
</feature>
<reference evidence="9" key="1">
    <citation type="submission" date="2018-11" db="EMBL/GenBank/DDBJ databases">
        <title>Complete genome sequence of Paenibacillus sp. ML311-T8.</title>
        <authorList>
            <person name="Nam Y.-D."/>
            <person name="Kang J."/>
            <person name="Chung W.-H."/>
            <person name="Park Y.S."/>
        </authorList>
    </citation>
    <scope>NUCLEOTIDE SEQUENCE [LARGE SCALE GENOMIC DNA]</scope>
    <source>
        <strain evidence="9">ML311-T8</strain>
    </source>
</reference>
<dbReference type="Pfam" id="PF01098">
    <property type="entry name" value="FTSW_RODA_SPOVE"/>
    <property type="match status" value="1"/>
</dbReference>
<evidence type="ECO:0000313" key="9">
    <source>
        <dbReference type="Proteomes" id="UP000426246"/>
    </source>
</evidence>
<feature type="transmembrane region" description="Helical" evidence="7">
    <location>
        <begin position="12"/>
        <end position="31"/>
    </location>
</feature>
<dbReference type="OrthoDB" id="9812661at2"/>
<evidence type="ECO:0000256" key="2">
    <source>
        <dbReference type="ARBA" id="ARBA00007337"/>
    </source>
</evidence>
<dbReference type="InterPro" id="IPR001182">
    <property type="entry name" value="FtsW/RodA"/>
</dbReference>
<dbReference type="GO" id="GO:0051301">
    <property type="term" value="P:cell division"/>
    <property type="evidence" value="ECO:0007669"/>
    <property type="project" value="InterPro"/>
</dbReference>
<dbReference type="GO" id="GO:1990904">
    <property type="term" value="C:ribonucleoprotein complex"/>
    <property type="evidence" value="ECO:0007669"/>
    <property type="project" value="InterPro"/>
</dbReference>
<evidence type="ECO:0000313" key="8">
    <source>
        <dbReference type="EMBL" id="QGQ95396.1"/>
    </source>
</evidence>
<keyword evidence="5 7" id="KW-1133">Transmembrane helix</keyword>
<comment type="subcellular location">
    <subcellularLocation>
        <location evidence="1">Membrane</location>
        <topology evidence="1">Multi-pass membrane protein</topology>
    </subcellularLocation>
</comment>
<dbReference type="EMBL" id="CP034235">
    <property type="protein sequence ID" value="QGQ95396.1"/>
    <property type="molecule type" value="Genomic_DNA"/>
</dbReference>
<dbReference type="GO" id="GO:0042254">
    <property type="term" value="P:ribosome biogenesis"/>
    <property type="evidence" value="ECO:0007669"/>
    <property type="project" value="InterPro"/>
</dbReference>
<dbReference type="RefSeq" id="WP_155700420.1">
    <property type="nucleotide sequence ID" value="NZ_CP034235.1"/>
</dbReference>
<feature type="transmembrane region" description="Helical" evidence="7">
    <location>
        <begin position="135"/>
        <end position="153"/>
    </location>
</feature>
<gene>
    <name evidence="8" type="ORF">EHS13_11125</name>
</gene>
<feature type="transmembrane region" description="Helical" evidence="7">
    <location>
        <begin position="315"/>
        <end position="336"/>
    </location>
</feature>
<feature type="transmembrane region" description="Helical" evidence="7">
    <location>
        <begin position="104"/>
        <end position="123"/>
    </location>
</feature>
<feature type="transmembrane region" description="Helical" evidence="7">
    <location>
        <begin position="180"/>
        <end position="198"/>
    </location>
</feature>
<feature type="transmembrane region" description="Helical" evidence="7">
    <location>
        <begin position="159"/>
        <end position="175"/>
    </location>
</feature>
<dbReference type="GO" id="GO:0015648">
    <property type="term" value="F:lipid-linked peptidoglycan transporter activity"/>
    <property type="evidence" value="ECO:0007669"/>
    <property type="project" value="TreeGrafter"/>
</dbReference>
<evidence type="ECO:0000256" key="5">
    <source>
        <dbReference type="ARBA" id="ARBA00022989"/>
    </source>
</evidence>
<dbReference type="InterPro" id="IPR004037">
    <property type="entry name" value="Ribosomal_eL8-like_CS"/>
</dbReference>
<evidence type="ECO:0000256" key="1">
    <source>
        <dbReference type="ARBA" id="ARBA00004141"/>
    </source>
</evidence>
<dbReference type="PANTHER" id="PTHR30474:SF1">
    <property type="entry name" value="PEPTIDOGLYCAN GLYCOSYLTRANSFERASE MRDB"/>
    <property type="match status" value="1"/>
</dbReference>
<feature type="transmembrane region" description="Helical" evidence="7">
    <location>
        <begin position="67"/>
        <end position="84"/>
    </location>
</feature>
<dbReference type="GO" id="GO:0005886">
    <property type="term" value="C:plasma membrane"/>
    <property type="evidence" value="ECO:0007669"/>
    <property type="project" value="TreeGrafter"/>
</dbReference>
<keyword evidence="9" id="KW-1185">Reference proteome</keyword>
<dbReference type="PANTHER" id="PTHR30474">
    <property type="entry name" value="CELL CYCLE PROTEIN"/>
    <property type="match status" value="1"/>
</dbReference>
<accession>A0A6B8RJ31</accession>
<dbReference type="GO" id="GO:0008360">
    <property type="term" value="P:regulation of cell shape"/>
    <property type="evidence" value="ECO:0007669"/>
    <property type="project" value="UniProtKB-KW"/>
</dbReference>
<protein>
    <submittedName>
        <fullName evidence="8">Rod shape-determining protein RodA</fullName>
    </submittedName>
</protein>
<proteinExistence type="inferred from homology"/>
<comment type="similarity">
    <text evidence="2">Belongs to the eukaryotic ribosomal protein eL8 family.</text>
</comment>
<dbReference type="AlphaFoldDB" id="A0A6B8RJ31"/>